<evidence type="ECO:0000313" key="28">
    <source>
        <dbReference type="EMBL" id="KAK2715751.1"/>
    </source>
</evidence>
<dbReference type="GO" id="GO:0016323">
    <property type="term" value="C:basolateral plasma membrane"/>
    <property type="evidence" value="ECO:0007669"/>
    <property type="project" value="UniProtKB-SubCell"/>
</dbReference>
<comment type="caution">
    <text evidence="28">The sequence shown here is derived from an EMBL/GenBank/DDBJ whole genome shotgun (WGS) entry which is preliminary data.</text>
</comment>
<dbReference type="Proteomes" id="UP001187531">
    <property type="component" value="Unassembled WGS sequence"/>
</dbReference>
<dbReference type="FunFam" id="1.20.1250.20:FF:000003">
    <property type="entry name" value="Solute carrier family 17 member 3"/>
    <property type="match status" value="1"/>
</dbReference>
<dbReference type="InterPro" id="IPR050382">
    <property type="entry name" value="MFS_Na/Anion_cotransporter"/>
</dbReference>
<keyword evidence="10" id="KW-0770">Synapse</keyword>
<dbReference type="InterPro" id="IPR020846">
    <property type="entry name" value="MFS_dom"/>
</dbReference>
<evidence type="ECO:0000256" key="14">
    <source>
        <dbReference type="ARBA" id="ARBA00023329"/>
    </source>
</evidence>
<evidence type="ECO:0000256" key="3">
    <source>
        <dbReference type="ARBA" id="ARBA00004638"/>
    </source>
</evidence>
<evidence type="ECO:0000256" key="16">
    <source>
        <dbReference type="ARBA" id="ARBA00050554"/>
    </source>
</evidence>
<feature type="transmembrane region" description="Helical" evidence="26">
    <location>
        <begin position="269"/>
        <end position="289"/>
    </location>
</feature>
<evidence type="ECO:0000256" key="4">
    <source>
        <dbReference type="ARBA" id="ARBA00004656"/>
    </source>
</evidence>
<dbReference type="GO" id="GO:0015293">
    <property type="term" value="F:symporter activity"/>
    <property type="evidence" value="ECO:0007669"/>
    <property type="project" value="UniProtKB-KW"/>
</dbReference>
<evidence type="ECO:0000256" key="20">
    <source>
        <dbReference type="ARBA" id="ARBA00051612"/>
    </source>
</evidence>
<comment type="catalytic activity">
    <reaction evidence="20">
        <text>D-glucuronate(out) + H(+)(out) = D-glucuronate(in) + H(+)(in)</text>
        <dbReference type="Rhea" id="RHEA:72591"/>
        <dbReference type="ChEBI" id="CHEBI:15378"/>
        <dbReference type="ChEBI" id="CHEBI:58720"/>
    </reaction>
    <physiologicalReaction direction="left-to-right" evidence="20">
        <dbReference type="Rhea" id="RHEA:72592"/>
    </physiologicalReaction>
</comment>
<dbReference type="EMBL" id="JAVRJZ010000012">
    <property type="protein sequence ID" value="KAK2715751.1"/>
    <property type="molecule type" value="Genomic_DNA"/>
</dbReference>
<dbReference type="CDD" id="cd17318">
    <property type="entry name" value="MFS_SLC17"/>
    <property type="match status" value="1"/>
</dbReference>
<evidence type="ECO:0000256" key="22">
    <source>
        <dbReference type="ARBA" id="ARBA00069713"/>
    </source>
</evidence>
<evidence type="ECO:0000256" key="13">
    <source>
        <dbReference type="ARBA" id="ARBA00023228"/>
    </source>
</evidence>
<keyword evidence="6" id="KW-1003">Cell membrane</keyword>
<keyword evidence="14" id="KW-0968">Cytoplasmic vesicle</keyword>
<evidence type="ECO:0000256" key="1">
    <source>
        <dbReference type="ARBA" id="ARBA00004432"/>
    </source>
</evidence>
<proteinExistence type="predicted"/>
<organism evidence="28 29">
    <name type="scientific">Artemia franciscana</name>
    <name type="common">Brine shrimp</name>
    <name type="synonym">Artemia sanfranciscana</name>
    <dbReference type="NCBI Taxonomy" id="6661"/>
    <lineage>
        <taxon>Eukaryota</taxon>
        <taxon>Metazoa</taxon>
        <taxon>Ecdysozoa</taxon>
        <taxon>Arthropoda</taxon>
        <taxon>Crustacea</taxon>
        <taxon>Branchiopoda</taxon>
        <taxon>Anostraca</taxon>
        <taxon>Artemiidae</taxon>
        <taxon>Artemia</taxon>
    </lineage>
</organism>
<keyword evidence="29" id="KW-1185">Reference proteome</keyword>
<evidence type="ECO:0000256" key="11">
    <source>
        <dbReference type="ARBA" id="ARBA00023136"/>
    </source>
</evidence>
<dbReference type="SUPFAM" id="SSF103473">
    <property type="entry name" value="MFS general substrate transporter"/>
    <property type="match status" value="1"/>
</dbReference>
<keyword evidence="7 26" id="KW-0812">Transmembrane</keyword>
<feature type="transmembrane region" description="Helical" evidence="26">
    <location>
        <begin position="403"/>
        <end position="425"/>
    </location>
</feature>
<evidence type="ECO:0000256" key="26">
    <source>
        <dbReference type="SAM" id="Phobius"/>
    </source>
</evidence>
<evidence type="ECO:0000256" key="19">
    <source>
        <dbReference type="ARBA" id="ARBA00051447"/>
    </source>
</evidence>
<dbReference type="GO" id="GO:0046942">
    <property type="term" value="P:carboxylic acid transport"/>
    <property type="evidence" value="ECO:0007669"/>
    <property type="project" value="UniProtKB-ARBA"/>
</dbReference>
<evidence type="ECO:0000256" key="9">
    <source>
        <dbReference type="ARBA" id="ARBA00022989"/>
    </source>
</evidence>
<evidence type="ECO:0000256" key="18">
    <source>
        <dbReference type="ARBA" id="ARBA00051403"/>
    </source>
</evidence>
<dbReference type="AlphaFoldDB" id="A0AA88L7R7"/>
<evidence type="ECO:0000256" key="12">
    <source>
        <dbReference type="ARBA" id="ARBA00023180"/>
    </source>
</evidence>
<evidence type="ECO:0000313" key="29">
    <source>
        <dbReference type="Proteomes" id="UP001187531"/>
    </source>
</evidence>
<feature type="transmembrane region" description="Helical" evidence="26">
    <location>
        <begin position="36"/>
        <end position="53"/>
    </location>
</feature>
<feature type="transmembrane region" description="Helical" evidence="26">
    <location>
        <begin position="211"/>
        <end position="229"/>
    </location>
</feature>
<evidence type="ECO:0000256" key="23">
    <source>
        <dbReference type="ARBA" id="ARBA00080244"/>
    </source>
</evidence>
<dbReference type="PROSITE" id="PS50850">
    <property type="entry name" value="MFS"/>
    <property type="match status" value="1"/>
</dbReference>
<comment type="catalytic activity">
    <reaction evidence="19">
        <text>L-glutamate(out) = L-glutamate(in)</text>
        <dbReference type="Rhea" id="RHEA:66336"/>
        <dbReference type="ChEBI" id="CHEBI:29985"/>
    </reaction>
    <physiologicalReaction direction="left-to-right" evidence="19">
        <dbReference type="Rhea" id="RHEA:66337"/>
    </physiologicalReaction>
</comment>
<feature type="transmembrane region" description="Helical" evidence="26">
    <location>
        <begin position="144"/>
        <end position="167"/>
    </location>
</feature>
<dbReference type="InterPro" id="IPR036259">
    <property type="entry name" value="MFS_trans_sf"/>
</dbReference>
<keyword evidence="13" id="KW-0458">Lysosome</keyword>
<keyword evidence="9 26" id="KW-1133">Transmembrane helix</keyword>
<name>A0AA88L7R7_ARTSF</name>
<dbReference type="InterPro" id="IPR011701">
    <property type="entry name" value="MFS"/>
</dbReference>
<comment type="subcellular location">
    <subcellularLocation>
        <location evidence="2">Basolateral cell membrane</location>
        <topology evidence="2">Multi-pass membrane protein</topology>
    </subcellularLocation>
    <subcellularLocation>
        <location evidence="3">Cytoplasmic vesicle</location>
        <location evidence="3">Secretory vesicle membrane</location>
        <topology evidence="3">Multi-pass membrane protein</topology>
    </subcellularLocation>
    <subcellularLocation>
        <location evidence="1">Cytoplasmic vesicle</location>
        <location evidence="1">Secretory vesicle</location>
        <location evidence="1">Synaptic vesicle membrane</location>
    </subcellularLocation>
    <subcellularLocation>
        <location evidence="4">Lysosome membrane</location>
    </subcellularLocation>
</comment>
<feature type="domain" description="Major facilitator superfamily (MFS) profile" evidence="27">
    <location>
        <begin position="37"/>
        <end position="461"/>
    </location>
</feature>
<feature type="transmembrane region" description="Helical" evidence="26">
    <location>
        <begin position="188"/>
        <end position="205"/>
    </location>
</feature>
<evidence type="ECO:0000256" key="10">
    <source>
        <dbReference type="ARBA" id="ARBA00023018"/>
    </source>
</evidence>
<evidence type="ECO:0000256" key="5">
    <source>
        <dbReference type="ARBA" id="ARBA00022448"/>
    </source>
</evidence>
<protein>
    <recommendedName>
        <fullName evidence="22">Sialin</fullName>
    </recommendedName>
    <alternativeName>
        <fullName evidence="25">H(+)/nitrate cotransporter</fullName>
    </alternativeName>
    <alternativeName>
        <fullName evidence="23">H(+)/sialic acid cotransporter</fullName>
    </alternativeName>
    <alternativeName>
        <fullName evidence="24">Vesicular excitatory amino acid transporter</fullName>
    </alternativeName>
</protein>
<evidence type="ECO:0000256" key="2">
    <source>
        <dbReference type="ARBA" id="ARBA00004554"/>
    </source>
</evidence>
<gene>
    <name evidence="28" type="ORF">QYM36_010354</name>
</gene>
<comment type="catalytic activity">
    <reaction evidence="18">
        <text>N-acetyl-L-aspartyl-L-glutamate(out) = N-acetyl-L-aspartyl-L-glutamate(in)</text>
        <dbReference type="Rhea" id="RHEA:72599"/>
        <dbReference type="ChEBI" id="CHEBI:76931"/>
    </reaction>
    <physiologicalReaction direction="left-to-right" evidence="18">
        <dbReference type="Rhea" id="RHEA:72600"/>
    </physiologicalReaction>
</comment>
<dbReference type="GO" id="GO:0006820">
    <property type="term" value="P:monoatomic anion transport"/>
    <property type="evidence" value="ECO:0007669"/>
    <property type="project" value="TreeGrafter"/>
</dbReference>
<keyword evidence="5" id="KW-0813">Transport</keyword>
<feature type="transmembrane region" description="Helical" evidence="26">
    <location>
        <begin position="343"/>
        <end position="364"/>
    </location>
</feature>
<dbReference type="PANTHER" id="PTHR11662">
    <property type="entry name" value="SOLUTE CARRIER FAMILY 17"/>
    <property type="match status" value="1"/>
</dbReference>
<keyword evidence="11 26" id="KW-0472">Membrane</keyword>
<comment type="catalytic activity">
    <reaction evidence="17">
        <text>N-acetylneuraminate(in) + H(+)(in) = N-acetylneuraminate(out) + H(+)(out)</text>
        <dbReference type="Rhea" id="RHEA:28987"/>
        <dbReference type="ChEBI" id="CHEBI:15378"/>
        <dbReference type="ChEBI" id="CHEBI:35418"/>
    </reaction>
    <physiologicalReaction direction="right-to-left" evidence="17">
        <dbReference type="Rhea" id="RHEA:28989"/>
    </physiologicalReaction>
</comment>
<feature type="transmembrane region" description="Helical" evidence="26">
    <location>
        <begin position="370"/>
        <end position="391"/>
    </location>
</feature>
<evidence type="ECO:0000256" key="8">
    <source>
        <dbReference type="ARBA" id="ARBA00022847"/>
    </source>
</evidence>
<comment type="catalytic activity">
    <reaction evidence="16">
        <text>L-aspartate(out) = L-aspartate(in)</text>
        <dbReference type="Rhea" id="RHEA:66332"/>
        <dbReference type="ChEBI" id="CHEBI:29991"/>
    </reaction>
    <physiologicalReaction direction="left-to-right" evidence="16">
        <dbReference type="Rhea" id="RHEA:66333"/>
    </physiologicalReaction>
</comment>
<sequence>GKSKKFKLHLCVDNSSILVMENIQNKSSKSLLARRYQIAILSFFGFFNVYALRVNLSIAVVKMTEEIEAEDTHLNNYTYREFDWDSKQQGLLLSSFFYGYIVTQIPGGWLAPYVGAAKLFGFGILATALATLFTPVIARAGLEALIAVRILEGLFEGVTFPAMHALWSNWAPPMERSRLATIGYSGNYVGTVVAMITCGFLAEHAGWESVFYVYGVVGVIWCSIWLYTVKESPALDKNISSEERNYIESSIGVLEEKGSTPWRSILMSFPVWAIIAAHFSENWGFYTLLTQLPTFLSDVTKFKLDKTGFMAAIPYLAMAVAVQGGGLLADLLRTRFNVSTTWVRKLFTCSAFIGQTVFMLATAFTFSPTVAVAFLTLAVGFGGFAWAGFSVNHLDIAPKYASLLMGLSNTFATIPGIISPGLTGIIVQDKEAESWHIVFYISAAIYLLGGIFYLIFASGERQKWACAADEIEMA</sequence>
<feature type="transmembrane region" description="Helical" evidence="26">
    <location>
        <begin position="91"/>
        <end position="112"/>
    </location>
</feature>
<evidence type="ECO:0000256" key="24">
    <source>
        <dbReference type="ARBA" id="ARBA00081195"/>
    </source>
</evidence>
<reference evidence="28" key="1">
    <citation type="submission" date="2023-07" db="EMBL/GenBank/DDBJ databases">
        <title>Chromosome-level genome assembly of Artemia franciscana.</title>
        <authorList>
            <person name="Jo E."/>
        </authorList>
    </citation>
    <scope>NUCLEOTIDE SEQUENCE</scope>
    <source>
        <tissue evidence="28">Whole body</tissue>
    </source>
</reference>
<accession>A0AA88L7R7</accession>
<dbReference type="Pfam" id="PF07690">
    <property type="entry name" value="MFS_1"/>
    <property type="match status" value="1"/>
</dbReference>
<evidence type="ECO:0000256" key="21">
    <source>
        <dbReference type="ARBA" id="ARBA00056891"/>
    </source>
</evidence>
<comment type="function">
    <text evidence="21">Receptor for CM101, a polysaccharide produced by group B Streptococcus with antipathoangiogenic properties.</text>
</comment>
<keyword evidence="8" id="KW-0769">Symport</keyword>
<evidence type="ECO:0000256" key="7">
    <source>
        <dbReference type="ARBA" id="ARBA00022692"/>
    </source>
</evidence>
<dbReference type="Gene3D" id="1.20.1250.20">
    <property type="entry name" value="MFS general substrate transporter like domains"/>
    <property type="match status" value="2"/>
</dbReference>
<evidence type="ECO:0000256" key="6">
    <source>
        <dbReference type="ARBA" id="ARBA00022475"/>
    </source>
</evidence>
<dbReference type="GO" id="GO:0005765">
    <property type="term" value="C:lysosomal membrane"/>
    <property type="evidence" value="ECO:0007669"/>
    <property type="project" value="UniProtKB-SubCell"/>
</dbReference>
<feature type="transmembrane region" description="Helical" evidence="26">
    <location>
        <begin position="309"/>
        <end position="331"/>
    </location>
</feature>
<evidence type="ECO:0000256" key="15">
    <source>
        <dbReference type="ARBA" id="ARBA00050101"/>
    </source>
</evidence>
<evidence type="ECO:0000259" key="27">
    <source>
        <dbReference type="PROSITE" id="PS50850"/>
    </source>
</evidence>
<dbReference type="PANTHER" id="PTHR11662:SF455">
    <property type="entry name" value="GH23975P"/>
    <property type="match status" value="1"/>
</dbReference>
<evidence type="ECO:0000256" key="17">
    <source>
        <dbReference type="ARBA" id="ARBA00050625"/>
    </source>
</evidence>
<evidence type="ECO:0000256" key="25">
    <source>
        <dbReference type="ARBA" id="ARBA00081925"/>
    </source>
</evidence>
<dbReference type="FunFam" id="1.20.1250.20:FF:000067">
    <property type="entry name" value="sialin isoform X2"/>
    <property type="match status" value="1"/>
</dbReference>
<dbReference type="GO" id="GO:0030672">
    <property type="term" value="C:synaptic vesicle membrane"/>
    <property type="evidence" value="ECO:0007669"/>
    <property type="project" value="UniProtKB-SubCell"/>
</dbReference>
<feature type="transmembrane region" description="Helical" evidence="26">
    <location>
        <begin position="437"/>
        <end position="456"/>
    </location>
</feature>
<keyword evidence="12" id="KW-0325">Glycoprotein</keyword>
<feature type="transmembrane region" description="Helical" evidence="26">
    <location>
        <begin position="119"/>
        <end position="138"/>
    </location>
</feature>
<feature type="non-terminal residue" evidence="28">
    <location>
        <position position="474"/>
    </location>
</feature>
<comment type="catalytic activity">
    <reaction evidence="15">
        <text>2 nitrate(out) + H(+)(out) = 2 nitrate(in) + H(+)(in)</text>
        <dbReference type="Rhea" id="RHEA:71539"/>
        <dbReference type="ChEBI" id="CHEBI:15378"/>
        <dbReference type="ChEBI" id="CHEBI:17632"/>
    </reaction>
    <physiologicalReaction direction="left-to-right" evidence="15">
        <dbReference type="Rhea" id="RHEA:71540"/>
    </physiologicalReaction>
</comment>